<dbReference type="PANTHER" id="PTHR11061">
    <property type="entry name" value="RNA M5U METHYLTRANSFERASE"/>
    <property type="match status" value="1"/>
</dbReference>
<keyword evidence="1 4" id="KW-0489">Methyltransferase</keyword>
<comment type="similarity">
    <text evidence="4">Belongs to the class I-like SAM-binding methyltransferase superfamily. RNA M5U methyltransferase family.</text>
</comment>
<dbReference type="GO" id="GO:0070475">
    <property type="term" value="P:rRNA base methylation"/>
    <property type="evidence" value="ECO:0007669"/>
    <property type="project" value="TreeGrafter"/>
</dbReference>
<keyword evidence="2 4" id="KW-0808">Transferase</keyword>
<feature type="active site" description="Nucleophile" evidence="4">
    <location>
        <position position="398"/>
    </location>
</feature>
<evidence type="ECO:0000256" key="5">
    <source>
        <dbReference type="PROSITE-ProRule" id="PRU10015"/>
    </source>
</evidence>
<gene>
    <name evidence="7" type="primary">rlmD</name>
    <name evidence="7" type="ORF">P4G45_01885</name>
    <name evidence="8" type="ORF">P8936_01855</name>
</gene>
<feature type="binding site" evidence="4">
    <location>
        <position position="308"/>
    </location>
    <ligand>
        <name>S-adenosyl-L-methionine</name>
        <dbReference type="ChEBI" id="CHEBI:59789"/>
    </ligand>
</feature>
<dbReference type="Gene3D" id="2.40.50.1070">
    <property type="match status" value="1"/>
</dbReference>
<evidence type="ECO:0000256" key="1">
    <source>
        <dbReference type="ARBA" id="ARBA00022603"/>
    </source>
</evidence>
<accession>A0AAU7D855</accession>
<evidence type="ECO:0000313" key="7">
    <source>
        <dbReference type="EMBL" id="XBH10499.1"/>
    </source>
</evidence>
<keyword evidence="3 4" id="KW-0949">S-adenosyl-L-methionine</keyword>
<dbReference type="NCBIfam" id="TIGR00479">
    <property type="entry name" value="rumA"/>
    <property type="match status" value="1"/>
</dbReference>
<evidence type="ECO:0000259" key="6">
    <source>
        <dbReference type="PROSITE" id="PS50926"/>
    </source>
</evidence>
<dbReference type="Pfam" id="PF01938">
    <property type="entry name" value="TRAM"/>
    <property type="match status" value="1"/>
</dbReference>
<dbReference type="AlphaFoldDB" id="A0AAU7CYM7"/>
<dbReference type="Pfam" id="PF05958">
    <property type="entry name" value="tRNA_U5-meth_tr"/>
    <property type="match status" value="1"/>
</dbReference>
<dbReference type="PROSITE" id="PS51687">
    <property type="entry name" value="SAM_MT_RNA_M5U"/>
    <property type="match status" value="1"/>
</dbReference>
<dbReference type="Gene3D" id="3.40.50.150">
    <property type="entry name" value="Vaccinia Virus protein VP39"/>
    <property type="match status" value="1"/>
</dbReference>
<accession>A0AAU7CYM7</accession>
<feature type="binding site" evidence="4">
    <location>
        <position position="329"/>
    </location>
    <ligand>
        <name>S-adenosyl-L-methionine</name>
        <dbReference type="ChEBI" id="CHEBI:59789"/>
    </ligand>
</feature>
<proteinExistence type="inferred from homology"/>
<dbReference type="InterPro" id="IPR012340">
    <property type="entry name" value="NA-bd_OB-fold"/>
</dbReference>
<dbReference type="EC" id="2.1.1.190" evidence="7"/>
<dbReference type="PANTHER" id="PTHR11061:SF30">
    <property type="entry name" value="TRNA (URACIL(54)-C(5))-METHYLTRANSFERASE"/>
    <property type="match status" value="1"/>
</dbReference>
<dbReference type="EMBL" id="CP121195">
    <property type="protein sequence ID" value="XBH13928.1"/>
    <property type="molecule type" value="Genomic_DNA"/>
</dbReference>
<feature type="active site" evidence="5">
    <location>
        <position position="398"/>
    </location>
</feature>
<dbReference type="SUPFAM" id="SSF53335">
    <property type="entry name" value="S-adenosyl-L-methionine-dependent methyltransferases"/>
    <property type="match status" value="1"/>
</dbReference>
<dbReference type="InterPro" id="IPR030390">
    <property type="entry name" value="MeTrfase_TrmA_AS"/>
</dbReference>
<dbReference type="InterPro" id="IPR002792">
    <property type="entry name" value="TRAM_dom"/>
</dbReference>
<dbReference type="GO" id="GO:0070041">
    <property type="term" value="F:rRNA (uridine-C5-)-methyltransferase activity"/>
    <property type="evidence" value="ECO:0007669"/>
    <property type="project" value="TreeGrafter"/>
</dbReference>
<reference evidence="7" key="1">
    <citation type="submission" date="2023-03" db="EMBL/GenBank/DDBJ databases">
        <title>Edaphobacter sp.</title>
        <authorList>
            <person name="Huber K.J."/>
            <person name="Papendorf J."/>
            <person name="Pilke C."/>
            <person name="Bunk B."/>
            <person name="Sproeer C."/>
            <person name="Pester M."/>
        </authorList>
    </citation>
    <scope>NUCLEOTIDE SEQUENCE</scope>
    <source>
        <strain evidence="7">DSM 109919</strain>
        <strain evidence="8">DSM 109920</strain>
    </source>
</reference>
<sequence length="441" mass="48715">MKVRIEKVVYGGAGLAHQTEEEGAGKTVFVPFTLPGELVEARLKESRNGFADAELIQVLEASNERAQPNCVHFGACGGCHYQHAKYETQLELKTLILRETLERAALVDLPEVQVHASEAWGYRNRIRLRVADVEGSPRVGYLRRASNEFLPVKECPIAAPVLWRAAEAVLKLAEDADTARWVRAAAEIEFFTTKDARALQMTVYVRQNQVPSPVSGFDTFCECLQGLLPELAGAGVMMLRPEGSLQGRRMERPRPIAAWGAEGLSYAAAGEKYWVSRGGFFQVNRFLVEELVRIVAHGRSGALAWDLYAGVGLFSRALKAGFDEVVAVEAAADDLAKTFKGPGRRAIAATTLEFLRGAVVQRERPDLVVMDPPRAGVGAEVCELLGRLKAREIVYVSCDPVTLGRDLKALVDFGYRINELHLVDMFPQTFHQETVVILRRL</sequence>
<feature type="domain" description="TRAM" evidence="6">
    <location>
        <begin position="1"/>
        <end position="57"/>
    </location>
</feature>
<dbReference type="EMBL" id="CP121194">
    <property type="protein sequence ID" value="XBH10499.1"/>
    <property type="molecule type" value="Genomic_DNA"/>
</dbReference>
<evidence type="ECO:0000256" key="2">
    <source>
        <dbReference type="ARBA" id="ARBA00022679"/>
    </source>
</evidence>
<dbReference type="SUPFAM" id="SSF50249">
    <property type="entry name" value="Nucleic acid-binding proteins"/>
    <property type="match status" value="1"/>
</dbReference>
<dbReference type="KEGG" id="epl:P4G45_01885"/>
<evidence type="ECO:0000256" key="3">
    <source>
        <dbReference type="ARBA" id="ARBA00022691"/>
    </source>
</evidence>
<evidence type="ECO:0000313" key="8">
    <source>
        <dbReference type="EMBL" id="XBH13928.1"/>
    </source>
</evidence>
<evidence type="ECO:0000256" key="4">
    <source>
        <dbReference type="PROSITE-ProRule" id="PRU01024"/>
    </source>
</evidence>
<dbReference type="RefSeq" id="WP_348268005.1">
    <property type="nucleotide sequence ID" value="NZ_CP121194.1"/>
</dbReference>
<dbReference type="Gene3D" id="2.40.50.140">
    <property type="entry name" value="Nucleic acid-binding proteins"/>
    <property type="match status" value="1"/>
</dbReference>
<dbReference type="InterPro" id="IPR029063">
    <property type="entry name" value="SAM-dependent_MTases_sf"/>
</dbReference>
<protein>
    <submittedName>
        <fullName evidence="7">23S rRNA (Uracil(1939)-C(5))-methyltransferase RlmD</fullName>
        <ecNumber evidence="7">2.1.1.190</ecNumber>
    </submittedName>
</protein>
<feature type="binding site" evidence="4">
    <location>
        <position position="282"/>
    </location>
    <ligand>
        <name>S-adenosyl-L-methionine</name>
        <dbReference type="ChEBI" id="CHEBI:59789"/>
    </ligand>
</feature>
<dbReference type="InterPro" id="IPR010280">
    <property type="entry name" value="U5_MeTrfase_fam"/>
</dbReference>
<name>A0AAU7CYM7_9BACT</name>
<dbReference type="PROSITE" id="PS50926">
    <property type="entry name" value="TRAM"/>
    <property type="match status" value="1"/>
</dbReference>
<organism evidence="7">
    <name type="scientific">Edaphobacter paludis</name>
    <dbReference type="NCBI Taxonomy" id="3035702"/>
    <lineage>
        <taxon>Bacteria</taxon>
        <taxon>Pseudomonadati</taxon>
        <taxon>Acidobacteriota</taxon>
        <taxon>Terriglobia</taxon>
        <taxon>Terriglobales</taxon>
        <taxon>Acidobacteriaceae</taxon>
        <taxon>Edaphobacter</taxon>
    </lineage>
</organism>
<dbReference type="PROSITE" id="PS01230">
    <property type="entry name" value="TRMA_1"/>
    <property type="match status" value="1"/>
</dbReference>
<feature type="binding site" evidence="4">
    <location>
        <position position="371"/>
    </location>
    <ligand>
        <name>S-adenosyl-L-methionine</name>
        <dbReference type="ChEBI" id="CHEBI:59789"/>
    </ligand>
</feature>